<feature type="compositionally biased region" description="Low complexity" evidence="10">
    <location>
        <begin position="570"/>
        <end position="586"/>
    </location>
</feature>
<dbReference type="SMART" id="SM00549">
    <property type="entry name" value="TAFH"/>
    <property type="match status" value="1"/>
</dbReference>
<dbReference type="GO" id="GO:0003714">
    <property type="term" value="F:transcription corepressor activity"/>
    <property type="evidence" value="ECO:0007669"/>
    <property type="project" value="InterPro"/>
</dbReference>
<reference evidence="13" key="1">
    <citation type="submission" date="2020-11" db="EMBL/GenBank/DDBJ databases">
        <authorList>
            <person name="Tran Van P."/>
        </authorList>
    </citation>
    <scope>NUCLEOTIDE SEQUENCE</scope>
</reference>
<keyword evidence="2" id="KW-0678">Repressor</keyword>
<dbReference type="Proteomes" id="UP000728032">
    <property type="component" value="Unassembled WGS sequence"/>
</dbReference>
<dbReference type="PROSITE" id="PS51119">
    <property type="entry name" value="TAFH"/>
    <property type="match status" value="1"/>
</dbReference>
<dbReference type="Gene3D" id="1.20.120.1110">
    <property type="entry name" value="TAFH/NHR1 domain"/>
    <property type="match status" value="1"/>
</dbReference>
<dbReference type="PANTHER" id="PTHR10379:SF14">
    <property type="entry name" value="NERVY, ISOFORM D"/>
    <property type="match status" value="1"/>
</dbReference>
<evidence type="ECO:0000256" key="8">
    <source>
        <dbReference type="ARBA" id="ARBA00023242"/>
    </source>
</evidence>
<dbReference type="GO" id="GO:0005634">
    <property type="term" value="C:nucleus"/>
    <property type="evidence" value="ECO:0007669"/>
    <property type="project" value="UniProtKB-SubCell"/>
</dbReference>
<sequence length="614" mass="68083">MPISFANSNGSHSPTNNHISGKQSLSPSPPGAHMTSRTHSNPSDSVSSVRQISKLKRFLTTLYHFAHDISPEVGDRVKALVVALVNSTISTEEFHQKIQEITNYPLRPYVIPFLKLHLPILQTDIVHFARLAKTSPSQYLREHESLILDSSPQSTSLSVGEPFEIFQRNEPQKEVQNKRRTSPEILIKENGFNDSTVDRDSGPPPPKRHQPLLSPTLGTRLSPAGLAPLLLHSGGHHSHHMSNPSILHSHLSTSGRSMFDDHNTGSASALFHNSSNNRENTINGRNHSSHPSAEHSSDRYSSVAERFEREYCRPSVGLYSQIHRDYNDDRDMEEEWKNINTMLNCILGMVEKTKRALAILQHRSESRVTEYSGNTGLWNMPSLRTRHFSPLDVSHSSHSSHEFHDIKKPRIDGLLSNHFQKTALSEIDRIADIRRIPGTHKQLEEAVNEVKRQAVVELQKAVSAAETKATELVAAERIKMEKLVTDARRQAAEEALVAITHQDDSTENCWNCGRKASETCSGCNSARYCGSFCQHKDWENHHRVCQNTVTNGSNGSLTQSSSCVEKTSKSRSPTPASASASNASNSCGSVGNKSTPSAPTVSAGDVRDNKIKNE</sequence>
<feature type="domain" description="MYND-type" evidence="11">
    <location>
        <begin position="509"/>
        <end position="545"/>
    </location>
</feature>
<keyword evidence="3" id="KW-0479">Metal-binding</keyword>
<dbReference type="Pfam" id="PF08788">
    <property type="entry name" value="NHR2"/>
    <property type="match status" value="1"/>
</dbReference>
<dbReference type="SUPFAM" id="SSF144232">
    <property type="entry name" value="HIT/MYND zinc finger-like"/>
    <property type="match status" value="1"/>
</dbReference>
<evidence type="ECO:0000256" key="10">
    <source>
        <dbReference type="SAM" id="MobiDB-lite"/>
    </source>
</evidence>
<keyword evidence="14" id="KW-1185">Reference proteome</keyword>
<dbReference type="InterPro" id="IPR003894">
    <property type="entry name" value="TAFH_NHR1"/>
</dbReference>
<comment type="subcellular location">
    <subcellularLocation>
        <location evidence="1">Nucleus</location>
    </subcellularLocation>
</comment>
<keyword evidence="5" id="KW-0862">Zinc</keyword>
<feature type="compositionally biased region" description="Low complexity" evidence="10">
    <location>
        <begin position="221"/>
        <end position="233"/>
    </location>
</feature>
<dbReference type="AlphaFoldDB" id="A0A7R9LK43"/>
<feature type="compositionally biased region" description="Polar residues" evidence="10">
    <location>
        <begin position="1"/>
        <end position="26"/>
    </location>
</feature>
<dbReference type="SUPFAM" id="SSF158553">
    <property type="entry name" value="TAFH domain-like"/>
    <property type="match status" value="1"/>
</dbReference>
<feature type="compositionally biased region" description="Basic and acidic residues" evidence="10">
    <location>
        <begin position="605"/>
        <end position="614"/>
    </location>
</feature>
<feature type="region of interest" description="Disordered" evidence="10">
    <location>
        <begin position="163"/>
        <end position="301"/>
    </location>
</feature>
<dbReference type="GO" id="GO:0006351">
    <property type="term" value="P:DNA-templated transcription"/>
    <property type="evidence" value="ECO:0007669"/>
    <property type="project" value="InterPro"/>
</dbReference>
<dbReference type="PRINTS" id="PR01875">
    <property type="entry name" value="ETOFAMILY"/>
</dbReference>
<evidence type="ECO:0000313" key="14">
    <source>
        <dbReference type="Proteomes" id="UP000728032"/>
    </source>
</evidence>
<dbReference type="FunFam" id="6.10.140.2220:FF:000001">
    <property type="entry name" value="CBFA2/RUNX1 translocation partner 3"/>
    <property type="match status" value="1"/>
</dbReference>
<feature type="compositionally biased region" description="Polar residues" evidence="10">
    <location>
        <begin position="241"/>
        <end position="256"/>
    </location>
</feature>
<evidence type="ECO:0000256" key="6">
    <source>
        <dbReference type="ARBA" id="ARBA00023015"/>
    </source>
</evidence>
<name>A0A7R9LK43_9ACAR</name>
<accession>A0A7R9LK43</accession>
<keyword evidence="6" id="KW-0805">Transcription regulation</keyword>
<evidence type="ECO:0000256" key="1">
    <source>
        <dbReference type="ARBA" id="ARBA00004123"/>
    </source>
</evidence>
<dbReference type="PANTHER" id="PTHR10379">
    <property type="entry name" value="MTG8 ETO EIGHT TWENTY ONE PROTEIN"/>
    <property type="match status" value="1"/>
</dbReference>
<evidence type="ECO:0000256" key="3">
    <source>
        <dbReference type="ARBA" id="ARBA00022723"/>
    </source>
</evidence>
<evidence type="ECO:0000259" key="11">
    <source>
        <dbReference type="PROSITE" id="PS50865"/>
    </source>
</evidence>
<gene>
    <name evidence="13" type="ORF">ONB1V03_LOCUS3997</name>
</gene>
<feature type="compositionally biased region" description="Polar residues" evidence="10">
    <location>
        <begin position="264"/>
        <end position="291"/>
    </location>
</feature>
<dbReference type="EMBL" id="OC916103">
    <property type="protein sequence ID" value="CAD7643169.1"/>
    <property type="molecule type" value="Genomic_DNA"/>
</dbReference>
<dbReference type="PROSITE" id="PS01360">
    <property type="entry name" value="ZF_MYND_1"/>
    <property type="match status" value="1"/>
</dbReference>
<dbReference type="EMBL" id="CAJPVJ010001278">
    <property type="protein sequence ID" value="CAG2164443.1"/>
    <property type="molecule type" value="Genomic_DNA"/>
</dbReference>
<dbReference type="FunFam" id="1.20.120.1110:FF:000001">
    <property type="entry name" value="RUNX1 translocation partner 1"/>
    <property type="match status" value="1"/>
</dbReference>
<keyword evidence="7" id="KW-0804">Transcription</keyword>
<evidence type="ECO:0000259" key="12">
    <source>
        <dbReference type="PROSITE" id="PS51119"/>
    </source>
</evidence>
<keyword evidence="8" id="KW-0539">Nucleus</keyword>
<organism evidence="13">
    <name type="scientific">Oppiella nova</name>
    <dbReference type="NCBI Taxonomy" id="334625"/>
    <lineage>
        <taxon>Eukaryota</taxon>
        <taxon>Metazoa</taxon>
        <taxon>Ecdysozoa</taxon>
        <taxon>Arthropoda</taxon>
        <taxon>Chelicerata</taxon>
        <taxon>Arachnida</taxon>
        <taxon>Acari</taxon>
        <taxon>Acariformes</taxon>
        <taxon>Sarcoptiformes</taxon>
        <taxon>Oribatida</taxon>
        <taxon>Brachypylina</taxon>
        <taxon>Oppioidea</taxon>
        <taxon>Oppiidae</taxon>
        <taxon>Oppiella</taxon>
    </lineage>
</organism>
<evidence type="ECO:0000256" key="2">
    <source>
        <dbReference type="ARBA" id="ARBA00022491"/>
    </source>
</evidence>
<dbReference type="InterPro" id="IPR002893">
    <property type="entry name" value="Znf_MYND"/>
</dbReference>
<dbReference type="Pfam" id="PF01753">
    <property type="entry name" value="zf-MYND"/>
    <property type="match status" value="1"/>
</dbReference>
<evidence type="ECO:0000256" key="7">
    <source>
        <dbReference type="ARBA" id="ARBA00023163"/>
    </source>
</evidence>
<dbReference type="PROSITE" id="PS50865">
    <property type="entry name" value="ZF_MYND_2"/>
    <property type="match status" value="1"/>
</dbReference>
<dbReference type="OrthoDB" id="2951111at2759"/>
<feature type="domain" description="TAFH" evidence="12">
    <location>
        <begin position="49"/>
        <end position="144"/>
    </location>
</feature>
<dbReference type="Pfam" id="PF07531">
    <property type="entry name" value="TAFH"/>
    <property type="match status" value="1"/>
</dbReference>
<proteinExistence type="predicted"/>
<dbReference type="InterPro" id="IPR037249">
    <property type="entry name" value="TAFH/NHR1_dom_sf"/>
</dbReference>
<dbReference type="Gene3D" id="6.10.140.2220">
    <property type="match status" value="1"/>
</dbReference>
<evidence type="ECO:0000256" key="4">
    <source>
        <dbReference type="ARBA" id="ARBA00022771"/>
    </source>
</evidence>
<evidence type="ECO:0000313" key="13">
    <source>
        <dbReference type="EMBL" id="CAD7643169.1"/>
    </source>
</evidence>
<evidence type="ECO:0000256" key="9">
    <source>
        <dbReference type="PROSITE-ProRule" id="PRU00134"/>
    </source>
</evidence>
<dbReference type="InterPro" id="IPR013289">
    <property type="entry name" value="CBFA2T1/2/3"/>
</dbReference>
<feature type="compositionally biased region" description="Polar residues" evidence="10">
    <location>
        <begin position="549"/>
        <end position="565"/>
    </location>
</feature>
<protein>
    <submittedName>
        <fullName evidence="13">Uncharacterized protein</fullName>
    </submittedName>
</protein>
<dbReference type="GO" id="GO:0008270">
    <property type="term" value="F:zinc ion binding"/>
    <property type="evidence" value="ECO:0007669"/>
    <property type="project" value="UniProtKB-KW"/>
</dbReference>
<dbReference type="InterPro" id="IPR014896">
    <property type="entry name" value="NHR2"/>
</dbReference>
<feature type="region of interest" description="Disordered" evidence="10">
    <location>
        <begin position="1"/>
        <end position="48"/>
    </location>
</feature>
<feature type="region of interest" description="Disordered" evidence="10">
    <location>
        <begin position="549"/>
        <end position="614"/>
    </location>
</feature>
<dbReference type="Gene3D" id="6.10.250.230">
    <property type="match status" value="1"/>
</dbReference>
<evidence type="ECO:0000256" key="5">
    <source>
        <dbReference type="ARBA" id="ARBA00022833"/>
    </source>
</evidence>
<keyword evidence="4 9" id="KW-0863">Zinc-finger</keyword>
<feature type="compositionally biased region" description="Polar residues" evidence="10">
    <location>
        <begin position="35"/>
        <end position="48"/>
    </location>
</feature>
<feature type="compositionally biased region" description="Polar residues" evidence="10">
    <location>
        <begin position="587"/>
        <end position="600"/>
    </location>
</feature>